<evidence type="ECO:0000313" key="13">
    <source>
        <dbReference type="EMBL" id="MBA4707725.1"/>
    </source>
</evidence>
<evidence type="ECO:0000256" key="1">
    <source>
        <dbReference type="ARBA" id="ARBA00004571"/>
    </source>
</evidence>
<evidence type="ECO:0000256" key="5">
    <source>
        <dbReference type="ARBA" id="ARBA00022692"/>
    </source>
</evidence>
<dbReference type="InterPro" id="IPR033900">
    <property type="entry name" value="Gram_neg_porin_domain"/>
</dbReference>
<evidence type="ECO:0000256" key="8">
    <source>
        <dbReference type="ARBA" id="ARBA00023114"/>
    </source>
</evidence>
<comment type="subunit">
    <text evidence="2">Homotrimer.</text>
</comment>
<dbReference type="GO" id="GO:0015288">
    <property type="term" value="F:porin activity"/>
    <property type="evidence" value="ECO:0007669"/>
    <property type="project" value="UniProtKB-KW"/>
</dbReference>
<keyword evidence="6 11" id="KW-0732">Signal</keyword>
<protein>
    <submittedName>
        <fullName evidence="13">Porin</fullName>
    </submittedName>
</protein>
<keyword evidence="7" id="KW-0406">Ion transport</keyword>
<dbReference type="Proteomes" id="UP000545606">
    <property type="component" value="Unassembled WGS sequence"/>
</dbReference>
<keyword evidence="9" id="KW-0472">Membrane</keyword>
<organism evidence="13 14">
    <name type="scientific">Aquitalea aquatica</name>
    <dbReference type="NCBI Taxonomy" id="3044273"/>
    <lineage>
        <taxon>Bacteria</taxon>
        <taxon>Pseudomonadati</taxon>
        <taxon>Pseudomonadota</taxon>
        <taxon>Betaproteobacteria</taxon>
        <taxon>Neisseriales</taxon>
        <taxon>Chromobacteriaceae</taxon>
        <taxon>Aquitalea</taxon>
    </lineage>
</organism>
<evidence type="ECO:0000256" key="3">
    <source>
        <dbReference type="ARBA" id="ARBA00022448"/>
    </source>
</evidence>
<dbReference type="AlphaFoldDB" id="A0A838Y9L0"/>
<dbReference type="InterPro" id="IPR002299">
    <property type="entry name" value="Porin_Neis"/>
</dbReference>
<keyword evidence="5" id="KW-0812">Transmembrane</keyword>
<dbReference type="PRINTS" id="PR00184">
    <property type="entry name" value="NEISSPPORIN"/>
</dbReference>
<proteinExistence type="predicted"/>
<dbReference type="InterPro" id="IPR050298">
    <property type="entry name" value="Gram-neg_bact_OMP"/>
</dbReference>
<feature type="signal peptide" evidence="11">
    <location>
        <begin position="1"/>
        <end position="23"/>
    </location>
</feature>
<evidence type="ECO:0000259" key="12">
    <source>
        <dbReference type="Pfam" id="PF13609"/>
    </source>
</evidence>
<keyword evidence="3" id="KW-0813">Transport</keyword>
<evidence type="ECO:0000256" key="7">
    <source>
        <dbReference type="ARBA" id="ARBA00023065"/>
    </source>
</evidence>
<reference evidence="13 14" key="1">
    <citation type="submission" date="2020-07" db="EMBL/GenBank/DDBJ databases">
        <title>Draft genome sequence of violacein-producing bacteria and related species.</title>
        <authorList>
            <person name="Wilson H.S."/>
            <person name="De Leon M.E."/>
        </authorList>
    </citation>
    <scope>NUCLEOTIDE SEQUENCE [LARGE SCALE GENOMIC DNA]</scope>
    <source>
        <strain evidence="13 14">HSC-21Su07</strain>
    </source>
</reference>
<keyword evidence="10" id="KW-0998">Cell outer membrane</keyword>
<dbReference type="PRINTS" id="PR00182">
    <property type="entry name" value="ECOLNEIPORIN"/>
</dbReference>
<feature type="domain" description="Porin" evidence="12">
    <location>
        <begin position="10"/>
        <end position="351"/>
    </location>
</feature>
<dbReference type="Gene3D" id="2.40.160.10">
    <property type="entry name" value="Porin"/>
    <property type="match status" value="1"/>
</dbReference>
<dbReference type="SUPFAM" id="SSF56935">
    <property type="entry name" value="Porins"/>
    <property type="match status" value="1"/>
</dbReference>
<evidence type="ECO:0000256" key="6">
    <source>
        <dbReference type="ARBA" id="ARBA00022729"/>
    </source>
</evidence>
<dbReference type="EMBL" id="JACERN010000017">
    <property type="protein sequence ID" value="MBA4707725.1"/>
    <property type="molecule type" value="Genomic_DNA"/>
</dbReference>
<dbReference type="GO" id="GO:0046930">
    <property type="term" value="C:pore complex"/>
    <property type="evidence" value="ECO:0007669"/>
    <property type="project" value="UniProtKB-KW"/>
</dbReference>
<gene>
    <name evidence="13" type="ORF">H2Z84_04885</name>
</gene>
<dbReference type="RefSeq" id="WP_181834973.1">
    <property type="nucleotide sequence ID" value="NZ_JACERN010000017.1"/>
</dbReference>
<evidence type="ECO:0000256" key="10">
    <source>
        <dbReference type="ARBA" id="ARBA00023237"/>
    </source>
</evidence>
<evidence type="ECO:0000256" key="4">
    <source>
        <dbReference type="ARBA" id="ARBA00022452"/>
    </source>
</evidence>
<dbReference type="Pfam" id="PF13609">
    <property type="entry name" value="Porin_4"/>
    <property type="match status" value="1"/>
</dbReference>
<feature type="chain" id="PRO_5032624975" evidence="11">
    <location>
        <begin position="24"/>
        <end position="392"/>
    </location>
</feature>
<accession>A0A838Y9L0</accession>
<dbReference type="PANTHER" id="PTHR34501">
    <property type="entry name" value="PROTEIN YDDL-RELATED"/>
    <property type="match status" value="1"/>
</dbReference>
<sequence>MMFSHTRLLAVAALSVCAAAVHAENTSENVSIYGYIGVAIDSASATGGSSSKPRYTRLSDANSRIGFKGFEDLGNGTKAIWQVESSLRDITQGGTNDWGQTATLASRNSFVGLENRDWGRLIAGYNDTAYKTLVGSVSDFGIDVMGNTAADTWGTGPGYYQIFSRGETRLKNSVHYTSPLLGPVQIAASYGVDETRISGSNKTRLDLAVKYSNGPFKLGLGWDHQNDVAGYAGGAYGSPSTAPGKSIDYYKLIAAWQFSTGTLLGGGIEQGKYDAASDSSTMRQTAWTIAISQAVSERFALKASWNELGALHHTTLDQADDFKAHQWMVGASYALSRKTSLFSYYTVIHNGAAQNVNLGFSPVVTSTNASDTVVLADGSSVRVLGIGLGTAF</sequence>
<evidence type="ECO:0000256" key="9">
    <source>
        <dbReference type="ARBA" id="ARBA00023136"/>
    </source>
</evidence>
<dbReference type="CDD" id="cd00342">
    <property type="entry name" value="gram_neg_porins"/>
    <property type="match status" value="1"/>
</dbReference>
<keyword evidence="14" id="KW-1185">Reference proteome</keyword>
<keyword evidence="4" id="KW-1134">Transmembrane beta strand</keyword>
<comment type="caution">
    <text evidence="13">The sequence shown here is derived from an EMBL/GenBank/DDBJ whole genome shotgun (WGS) entry which is preliminary data.</text>
</comment>
<name>A0A838Y9L0_9NEIS</name>
<dbReference type="GO" id="GO:0034220">
    <property type="term" value="P:monoatomic ion transmembrane transport"/>
    <property type="evidence" value="ECO:0007669"/>
    <property type="project" value="InterPro"/>
</dbReference>
<dbReference type="GO" id="GO:0009279">
    <property type="term" value="C:cell outer membrane"/>
    <property type="evidence" value="ECO:0007669"/>
    <property type="project" value="UniProtKB-SubCell"/>
</dbReference>
<dbReference type="InterPro" id="IPR001702">
    <property type="entry name" value="Porin_Gram-ve"/>
</dbReference>
<comment type="subcellular location">
    <subcellularLocation>
        <location evidence="1">Cell outer membrane</location>
        <topology evidence="1">Multi-pass membrane protein</topology>
    </subcellularLocation>
</comment>
<dbReference type="PANTHER" id="PTHR34501:SF9">
    <property type="entry name" value="MAJOR OUTER MEMBRANE PROTEIN P.IA"/>
    <property type="match status" value="1"/>
</dbReference>
<evidence type="ECO:0000313" key="14">
    <source>
        <dbReference type="Proteomes" id="UP000545606"/>
    </source>
</evidence>
<keyword evidence="8" id="KW-0626">Porin</keyword>
<dbReference type="InterPro" id="IPR023614">
    <property type="entry name" value="Porin_dom_sf"/>
</dbReference>
<evidence type="ECO:0000256" key="2">
    <source>
        <dbReference type="ARBA" id="ARBA00011233"/>
    </source>
</evidence>
<evidence type="ECO:0000256" key="11">
    <source>
        <dbReference type="SAM" id="SignalP"/>
    </source>
</evidence>